<dbReference type="PROSITE" id="PS00687">
    <property type="entry name" value="ALDEHYDE_DEHYDR_GLU"/>
    <property type="match status" value="1"/>
</dbReference>
<dbReference type="SUPFAM" id="SSF53720">
    <property type="entry name" value="ALDH-like"/>
    <property type="match status" value="1"/>
</dbReference>
<evidence type="ECO:0000313" key="8">
    <source>
        <dbReference type="Proteomes" id="UP001481872"/>
    </source>
</evidence>
<gene>
    <name evidence="7" type="ORF">AAA081_02195</name>
</gene>
<dbReference type="InterPro" id="IPR012394">
    <property type="entry name" value="Aldehyde_DH_NAD(P)"/>
</dbReference>
<dbReference type="InterPro" id="IPR016161">
    <property type="entry name" value="Ald_DH/histidinol_DH"/>
</dbReference>
<evidence type="ECO:0000256" key="1">
    <source>
        <dbReference type="ARBA" id="ARBA00009986"/>
    </source>
</evidence>
<evidence type="ECO:0000256" key="3">
    <source>
        <dbReference type="PIRNR" id="PIRNR036492"/>
    </source>
</evidence>
<reference evidence="7 8" key="1">
    <citation type="submission" date="2024-04" db="EMBL/GenBank/DDBJ databases">
        <title>Human intestinal bacterial collection.</title>
        <authorList>
            <person name="Pauvert C."/>
            <person name="Hitch T.C.A."/>
            <person name="Clavel T."/>
        </authorList>
    </citation>
    <scope>NUCLEOTIDE SEQUENCE [LARGE SCALE GENOMIC DNA]</scope>
    <source>
        <strain evidence="7 8">CLA-SR-H026</strain>
    </source>
</reference>
<keyword evidence="2 3" id="KW-0560">Oxidoreductase</keyword>
<protein>
    <recommendedName>
        <fullName evidence="3">Aldehyde dehydrogenase</fullName>
    </recommendedName>
</protein>
<dbReference type="Gene3D" id="3.40.605.10">
    <property type="entry name" value="Aldehyde Dehydrogenase, Chain A, domain 1"/>
    <property type="match status" value="1"/>
</dbReference>
<feature type="domain" description="Aldehyde dehydrogenase" evidence="6">
    <location>
        <begin position="6"/>
        <end position="427"/>
    </location>
</feature>
<evidence type="ECO:0000256" key="4">
    <source>
        <dbReference type="PROSITE-ProRule" id="PRU10007"/>
    </source>
</evidence>
<dbReference type="Pfam" id="PF00171">
    <property type="entry name" value="Aldedh"/>
    <property type="match status" value="1"/>
</dbReference>
<dbReference type="RefSeq" id="WP_349053531.1">
    <property type="nucleotide sequence ID" value="NZ_JBBNPS010000003.1"/>
</dbReference>
<evidence type="ECO:0000256" key="5">
    <source>
        <dbReference type="RuleBase" id="RU003345"/>
    </source>
</evidence>
<feature type="active site" evidence="4">
    <location>
        <position position="209"/>
    </location>
</feature>
<evidence type="ECO:0000259" key="6">
    <source>
        <dbReference type="Pfam" id="PF00171"/>
    </source>
</evidence>
<evidence type="ECO:0000313" key="7">
    <source>
        <dbReference type="EMBL" id="MEQ3353115.1"/>
    </source>
</evidence>
<keyword evidence="8" id="KW-1185">Reference proteome</keyword>
<name>A0ABV1J4K0_9FIRM</name>
<proteinExistence type="inferred from homology"/>
<comment type="caution">
    <text evidence="7">The sequence shown here is derived from an EMBL/GenBank/DDBJ whole genome shotgun (WGS) entry which is preliminary data.</text>
</comment>
<dbReference type="PIRSF" id="PIRSF036492">
    <property type="entry name" value="ALDH"/>
    <property type="match status" value="1"/>
</dbReference>
<dbReference type="PANTHER" id="PTHR43570">
    <property type="entry name" value="ALDEHYDE DEHYDROGENASE"/>
    <property type="match status" value="1"/>
</dbReference>
<dbReference type="Gene3D" id="3.40.309.10">
    <property type="entry name" value="Aldehyde Dehydrogenase, Chain A, domain 2"/>
    <property type="match status" value="1"/>
</dbReference>
<dbReference type="InterPro" id="IPR015590">
    <property type="entry name" value="Aldehyde_DH_dom"/>
</dbReference>
<dbReference type="PANTHER" id="PTHR43570:SF16">
    <property type="entry name" value="ALDEHYDE DEHYDROGENASE TYPE III, ISOFORM Q"/>
    <property type="match status" value="1"/>
</dbReference>
<accession>A0ABV1J4K0</accession>
<organism evidence="7 8">
    <name type="scientific">Aedoeadaptatus acetigenes</name>
    <dbReference type="NCBI Taxonomy" id="2981723"/>
    <lineage>
        <taxon>Bacteria</taxon>
        <taxon>Bacillati</taxon>
        <taxon>Bacillota</taxon>
        <taxon>Tissierellia</taxon>
        <taxon>Tissierellales</taxon>
        <taxon>Peptoniphilaceae</taxon>
        <taxon>Aedoeadaptatus</taxon>
    </lineage>
</organism>
<dbReference type="InterPro" id="IPR016162">
    <property type="entry name" value="Ald_DH_N"/>
</dbReference>
<dbReference type="EMBL" id="JBBNPS010000003">
    <property type="protein sequence ID" value="MEQ3353115.1"/>
    <property type="molecule type" value="Genomic_DNA"/>
</dbReference>
<evidence type="ECO:0000256" key="2">
    <source>
        <dbReference type="ARBA" id="ARBA00023002"/>
    </source>
</evidence>
<dbReference type="InterPro" id="IPR029510">
    <property type="entry name" value="Ald_DH_CS_GLU"/>
</dbReference>
<sequence length="443" mass="49157">MNSHDAYITARDFYRSGKTRPVLYRKKQLYALLKGIDAFRGAIDAALKADLNKSSREAFLTEIYLVKAEIRHMIRHLNRYGRTLRPLPGAAQLPGRLSIRREPYGAVLVISPWNYPFQLSLLPVVGAIAAGNAVVVKPSEFAPETGKVLEALSGSVLDEGLVSFVFGEEEAAKALLAEPFDKVFFTGNSDVGRSVMKQAAAHPAPVVLELGGKSPVVVDESADIPMAAKRIAFGKTMNAGQTCVAPDTVYVHLSQKEALIDGLLDAFEEAFPTEDYFINETVRMNHRGRYARMKELAKEGDIRTKHGRIFYDESLHVFPCVVENPRGRLLDEEIFGPLLPVMAYESEEALFRELSEKDKPLALYLFSKDEAFIRRAIHSIDSGGVCVNDTLMHLASNKAPFGGVGPSGMGAYHGKWSYEAFSRPRTVLKKSTRFDISLRYHPF</sequence>
<dbReference type="Proteomes" id="UP001481872">
    <property type="component" value="Unassembled WGS sequence"/>
</dbReference>
<dbReference type="InterPro" id="IPR016163">
    <property type="entry name" value="Ald_DH_C"/>
</dbReference>
<comment type="similarity">
    <text evidence="1 3 5">Belongs to the aldehyde dehydrogenase family.</text>
</comment>